<evidence type="ECO:0000313" key="2">
    <source>
        <dbReference type="EMBL" id="MCW2307844.1"/>
    </source>
</evidence>
<dbReference type="Proteomes" id="UP001209755">
    <property type="component" value="Unassembled WGS sequence"/>
</dbReference>
<sequence>MTPEIPGIRPMRTLVAAILLLAVSGPAIAQTETTETAQEYRIRANREIQALNENAKLVCLKAKAFQTAFDEDRPALEDEALKTRQEEVEALNAGCDRLTAEYEARRTELQADYEKRYGTGQ</sequence>
<keyword evidence="3" id="KW-1185">Reference proteome</keyword>
<keyword evidence="1" id="KW-0732">Signal</keyword>
<feature type="chain" id="PRO_5047372342" evidence="1">
    <location>
        <begin position="30"/>
        <end position="121"/>
    </location>
</feature>
<accession>A0ABT3HBW8</accession>
<name>A0ABT3HBW8_9HYPH</name>
<feature type="signal peptide" evidence="1">
    <location>
        <begin position="1"/>
        <end position="29"/>
    </location>
</feature>
<proteinExistence type="predicted"/>
<protein>
    <submittedName>
        <fullName evidence="2">Uncharacterized protein</fullName>
    </submittedName>
</protein>
<reference evidence="3" key="1">
    <citation type="submission" date="2023-07" db="EMBL/GenBank/DDBJ databases">
        <title>Genome sequencing of Purple Non-Sulfur Bacteria from various extreme environments.</title>
        <authorList>
            <person name="Mayer M."/>
        </authorList>
    </citation>
    <scope>NUCLEOTIDE SEQUENCE [LARGE SCALE GENOMIC DNA]</scope>
    <source>
        <strain evidence="3">DSM 17935</strain>
    </source>
</reference>
<comment type="caution">
    <text evidence="2">The sequence shown here is derived from an EMBL/GenBank/DDBJ whole genome shotgun (WGS) entry which is preliminary data.</text>
</comment>
<organism evidence="2 3">
    <name type="scientific">Rhodobium gokarnense</name>
    <dbReference type="NCBI Taxonomy" id="364296"/>
    <lineage>
        <taxon>Bacteria</taxon>
        <taxon>Pseudomonadati</taxon>
        <taxon>Pseudomonadota</taxon>
        <taxon>Alphaproteobacteria</taxon>
        <taxon>Hyphomicrobiales</taxon>
        <taxon>Rhodobiaceae</taxon>
        <taxon>Rhodobium</taxon>
    </lineage>
</organism>
<evidence type="ECO:0000313" key="3">
    <source>
        <dbReference type="Proteomes" id="UP001209755"/>
    </source>
</evidence>
<evidence type="ECO:0000256" key="1">
    <source>
        <dbReference type="SAM" id="SignalP"/>
    </source>
</evidence>
<dbReference type="EMBL" id="JAOQNS010000005">
    <property type="protein sequence ID" value="MCW2307844.1"/>
    <property type="molecule type" value="Genomic_DNA"/>
</dbReference>
<gene>
    <name evidence="2" type="ORF">M2319_002181</name>
</gene>
<dbReference type="RefSeq" id="WP_264601476.1">
    <property type="nucleotide sequence ID" value="NZ_JAOQNS010000005.1"/>
</dbReference>